<dbReference type="SMART" id="SM00066">
    <property type="entry name" value="GAL4"/>
    <property type="match status" value="1"/>
</dbReference>
<proteinExistence type="predicted"/>
<keyword evidence="2" id="KW-0862">Zinc</keyword>
<keyword evidence="6" id="KW-0539">Nucleus</keyword>
<accession>A0A0G4P7L4</accession>
<dbReference type="InterPro" id="IPR036864">
    <property type="entry name" value="Zn2-C6_fun-type_DNA-bd_sf"/>
</dbReference>
<dbReference type="SUPFAM" id="SSF57701">
    <property type="entry name" value="Zn2/Cys6 DNA-binding domain"/>
    <property type="match status" value="1"/>
</dbReference>
<feature type="compositionally biased region" description="Basic and acidic residues" evidence="7">
    <location>
        <begin position="102"/>
        <end position="115"/>
    </location>
</feature>
<evidence type="ECO:0000256" key="3">
    <source>
        <dbReference type="ARBA" id="ARBA00023015"/>
    </source>
</evidence>
<dbReference type="PANTHER" id="PTHR47171">
    <property type="entry name" value="FARA-RELATED"/>
    <property type="match status" value="1"/>
</dbReference>
<dbReference type="Pfam" id="PF04082">
    <property type="entry name" value="Fungal_trans"/>
    <property type="match status" value="1"/>
</dbReference>
<sequence>MHESKMNDFSPPPLRAPTACVACNKKKVRCIFDGNPDVCVNCQRHQWPCSRRERKRKRAHSNDGDCSVNDTEPVRRRRVNWEEPTSNVSPIGSARYLRTSSEYDRDRNECREASESRAGTGDYAPITPDSNPYSSASSLSFMARSRYFDDAVAINEEQARSYPEGDADGPTEDDIQLLRLQGAFDLPPRAIREGLINTFMERCSPWMPIIERSWLEESGTQKPSILLLQSIFVAASRVTSAPAVTAYASLHQFYRRAKALFWSGYERNPVTVVAAVCILHWYNPEGPEHVSTNTSGFWRYVGVGLAHQIGLHKEPTNKRDAALRRRLWWTLYVSHTCAFSLAQKSADIRQARDCCISAGQGRPLAVDLEDCEVAPPCPEDFHDSSSNATLFIAYVEISSILGHLTEYCRRKTLTREARQNLENRLYRWTRDLPPSLRLFCIQSISEDAAPPKRTLARYNFEARQLHIPYFTCLAILCRPNPGESASLGVLLASSFVAGIFEDFLARDEIQFLSPVFTFHLLAAGIGLLSCNNVPSHREKAAGSLESIYLALEELAKRWSSAKGSLRALKSIAEKQRSASTVNEMPSMTLSREHQPFFEGFGPELSWAWSYFMDLGQAGNDGNTNRFMVAGTPEVLGNWAESRAPDAISSDEYRPLTTILDRSEGLAMGDMSQDIPGDFFNQYQGMGDWLFKDLEWNEIPTFHNLSLERHGNVFVLTMQKPPENRLNSSYCQEMIRAYRSIEKILGSDSEGAVITRGNDAKFWCTGLELDESDHNPFANTDGFYPLIHTILDFPFPTIALLTGHTFGGACPLALAHDYRIMNSRRGFISMPPVNLGLHFEGIGSLPRLKLRPQIARKMLLEAHKWTGPEALEDGIVDAVAEPEEMLNVALELGAKWAPKAKMGVYALLRQELWGDAIKKFQRISYVHSRVTSAPAKVKI</sequence>
<keyword evidence="3" id="KW-0805">Transcription regulation</keyword>
<evidence type="ECO:0000259" key="8">
    <source>
        <dbReference type="PROSITE" id="PS50048"/>
    </source>
</evidence>
<evidence type="ECO:0000256" key="4">
    <source>
        <dbReference type="ARBA" id="ARBA00023125"/>
    </source>
</evidence>
<dbReference type="Pfam" id="PF00378">
    <property type="entry name" value="ECH_1"/>
    <property type="match status" value="1"/>
</dbReference>
<feature type="region of interest" description="Disordered" evidence="7">
    <location>
        <begin position="51"/>
        <end position="71"/>
    </location>
</feature>
<dbReference type="PANTHER" id="PTHR47171:SF2">
    <property type="entry name" value="TRANSCRIPTION FACTOR, PUTATIVE-RELATED"/>
    <property type="match status" value="1"/>
</dbReference>
<dbReference type="InterPro" id="IPR052073">
    <property type="entry name" value="Amide_Lactam_Regulators"/>
</dbReference>
<dbReference type="InterPro" id="IPR007219">
    <property type="entry name" value="XnlR_reg_dom"/>
</dbReference>
<feature type="domain" description="Zn(2)-C6 fungal-type" evidence="8">
    <location>
        <begin position="19"/>
        <end position="51"/>
    </location>
</feature>
<evidence type="ECO:0000256" key="6">
    <source>
        <dbReference type="ARBA" id="ARBA00023242"/>
    </source>
</evidence>
<dbReference type="SUPFAM" id="SSF52096">
    <property type="entry name" value="ClpP/crotonase"/>
    <property type="match status" value="1"/>
</dbReference>
<keyword evidence="10" id="KW-1185">Reference proteome</keyword>
<dbReference type="CDD" id="cd00067">
    <property type="entry name" value="GAL4"/>
    <property type="match status" value="1"/>
</dbReference>
<evidence type="ECO:0000256" key="7">
    <source>
        <dbReference type="SAM" id="MobiDB-lite"/>
    </source>
</evidence>
<dbReference type="FunFam" id="3.90.226.10:FF:000113">
    <property type="entry name" value="Enoyl-CoA hydratase/isomerase family protein (AFU_orthologue AFUA_2G14850)"/>
    <property type="match status" value="1"/>
</dbReference>
<gene>
    <name evidence="9" type="ORF">PCAMFM013_S007g000292</name>
</gene>
<dbReference type="Proteomes" id="UP000053732">
    <property type="component" value="Unassembled WGS sequence"/>
</dbReference>
<dbReference type="CDD" id="cd06558">
    <property type="entry name" value="crotonase-like"/>
    <property type="match status" value="1"/>
</dbReference>
<organism evidence="9 10">
    <name type="scientific">Penicillium camemberti (strain FM 013)</name>
    <dbReference type="NCBI Taxonomy" id="1429867"/>
    <lineage>
        <taxon>Eukaryota</taxon>
        <taxon>Fungi</taxon>
        <taxon>Dikarya</taxon>
        <taxon>Ascomycota</taxon>
        <taxon>Pezizomycotina</taxon>
        <taxon>Eurotiomycetes</taxon>
        <taxon>Eurotiomycetidae</taxon>
        <taxon>Eurotiales</taxon>
        <taxon>Aspergillaceae</taxon>
        <taxon>Penicillium</taxon>
    </lineage>
</organism>
<dbReference type="InterPro" id="IPR029045">
    <property type="entry name" value="ClpP/crotonase-like_dom_sf"/>
</dbReference>
<dbReference type="GO" id="GO:0000981">
    <property type="term" value="F:DNA-binding transcription factor activity, RNA polymerase II-specific"/>
    <property type="evidence" value="ECO:0007669"/>
    <property type="project" value="InterPro"/>
</dbReference>
<dbReference type="STRING" id="1429867.A0A0G4P7L4"/>
<name>A0A0G4P7L4_PENC3</name>
<protein>
    <submittedName>
        <fullName evidence="9">Bet v I allergen</fullName>
    </submittedName>
</protein>
<evidence type="ECO:0000256" key="2">
    <source>
        <dbReference type="ARBA" id="ARBA00022833"/>
    </source>
</evidence>
<dbReference type="CDD" id="cd12148">
    <property type="entry name" value="fungal_TF_MHR"/>
    <property type="match status" value="1"/>
</dbReference>
<dbReference type="PROSITE" id="PS50048">
    <property type="entry name" value="ZN2_CY6_FUNGAL_2"/>
    <property type="match status" value="1"/>
</dbReference>
<dbReference type="GO" id="GO:0006351">
    <property type="term" value="P:DNA-templated transcription"/>
    <property type="evidence" value="ECO:0007669"/>
    <property type="project" value="InterPro"/>
</dbReference>
<reference evidence="9 10" key="1">
    <citation type="journal article" date="2014" name="Nat. Commun.">
        <title>Multiple recent horizontal transfers of a large genomic region in cheese making fungi.</title>
        <authorList>
            <person name="Cheeseman K."/>
            <person name="Ropars J."/>
            <person name="Renault P."/>
            <person name="Dupont J."/>
            <person name="Gouzy J."/>
            <person name="Branca A."/>
            <person name="Abraham A.L."/>
            <person name="Ceppi M."/>
            <person name="Conseiller E."/>
            <person name="Debuchy R."/>
            <person name="Malagnac F."/>
            <person name="Goarin A."/>
            <person name="Silar P."/>
            <person name="Lacoste S."/>
            <person name="Sallet E."/>
            <person name="Bensimon A."/>
            <person name="Giraud T."/>
            <person name="Brygoo Y."/>
        </authorList>
    </citation>
    <scope>NUCLEOTIDE SEQUENCE [LARGE SCALE GENOMIC DNA]</scope>
    <source>
        <strain evidence="10">FM 013</strain>
    </source>
</reference>
<keyword evidence="1" id="KW-0479">Metal-binding</keyword>
<dbReference type="GO" id="GO:0008270">
    <property type="term" value="F:zinc ion binding"/>
    <property type="evidence" value="ECO:0007669"/>
    <property type="project" value="InterPro"/>
</dbReference>
<dbReference type="GO" id="GO:0003677">
    <property type="term" value="F:DNA binding"/>
    <property type="evidence" value="ECO:0007669"/>
    <property type="project" value="UniProtKB-KW"/>
</dbReference>
<dbReference type="Gene3D" id="3.90.226.10">
    <property type="entry name" value="2-enoyl-CoA Hydratase, Chain A, domain 1"/>
    <property type="match status" value="1"/>
</dbReference>
<dbReference type="Gene3D" id="4.10.240.10">
    <property type="entry name" value="Zn(2)-C6 fungal-type DNA-binding domain"/>
    <property type="match status" value="1"/>
</dbReference>
<evidence type="ECO:0000313" key="10">
    <source>
        <dbReference type="Proteomes" id="UP000053732"/>
    </source>
</evidence>
<dbReference type="InterPro" id="IPR001753">
    <property type="entry name" value="Enoyl-CoA_hydra/iso"/>
</dbReference>
<keyword evidence="4" id="KW-0238">DNA-binding</keyword>
<evidence type="ECO:0000256" key="1">
    <source>
        <dbReference type="ARBA" id="ARBA00022723"/>
    </source>
</evidence>
<feature type="region of interest" description="Disordered" evidence="7">
    <location>
        <begin position="102"/>
        <end position="131"/>
    </location>
</feature>
<dbReference type="AlphaFoldDB" id="A0A0G4P7L4"/>
<evidence type="ECO:0000313" key="9">
    <source>
        <dbReference type="EMBL" id="CRL22311.1"/>
    </source>
</evidence>
<dbReference type="Pfam" id="PF00172">
    <property type="entry name" value="Zn_clus"/>
    <property type="match status" value="1"/>
</dbReference>
<evidence type="ECO:0000256" key="5">
    <source>
        <dbReference type="ARBA" id="ARBA00023163"/>
    </source>
</evidence>
<dbReference type="EMBL" id="HG793140">
    <property type="protein sequence ID" value="CRL22311.1"/>
    <property type="molecule type" value="Genomic_DNA"/>
</dbReference>
<dbReference type="InterPro" id="IPR001138">
    <property type="entry name" value="Zn2Cys6_DnaBD"/>
</dbReference>
<keyword evidence="5" id="KW-0804">Transcription</keyword>